<keyword evidence="2" id="KW-1185">Reference proteome</keyword>
<evidence type="ECO:0000313" key="2">
    <source>
        <dbReference type="Proteomes" id="UP000326678"/>
    </source>
</evidence>
<organism evidence="1 2">
    <name type="scientific">Nostoc sphaeroides CCNUC1</name>
    <dbReference type="NCBI Taxonomy" id="2653204"/>
    <lineage>
        <taxon>Bacteria</taxon>
        <taxon>Bacillati</taxon>
        <taxon>Cyanobacteriota</taxon>
        <taxon>Cyanophyceae</taxon>
        <taxon>Nostocales</taxon>
        <taxon>Nostocaceae</taxon>
        <taxon>Nostoc</taxon>
    </lineage>
</organism>
<evidence type="ECO:0000313" key="1">
    <source>
        <dbReference type="EMBL" id="QFS45870.1"/>
    </source>
</evidence>
<protein>
    <submittedName>
        <fullName evidence="1">Uncharacterized protein</fullName>
    </submittedName>
</protein>
<gene>
    <name evidence="1" type="ORF">GXM_03349</name>
</gene>
<dbReference type="AlphaFoldDB" id="A0A5P8VZM7"/>
<name>A0A5P8VZM7_9NOSO</name>
<dbReference type="Proteomes" id="UP000326678">
    <property type="component" value="Chromosome Gxm1"/>
</dbReference>
<accession>A0A5P8VZM7</accession>
<proteinExistence type="predicted"/>
<reference evidence="1 2" key="1">
    <citation type="submission" date="2019-10" db="EMBL/GenBank/DDBJ databases">
        <title>Genomic and transcriptomic insights into the perfect genentic adaptation of a filamentous nitrogen-fixing cyanobacterium to rice fields.</title>
        <authorList>
            <person name="Chen Z."/>
        </authorList>
    </citation>
    <scope>NUCLEOTIDE SEQUENCE [LARGE SCALE GENOMIC DNA]</scope>
    <source>
        <strain evidence="1">CCNUC1</strain>
    </source>
</reference>
<dbReference type="EMBL" id="CP045226">
    <property type="protein sequence ID" value="QFS45870.1"/>
    <property type="molecule type" value="Genomic_DNA"/>
</dbReference>
<sequence length="47" mass="5483">MSYSQFDIEAVRLNFSTKIIERVGTFAEIAEINYSDFLAETFRFNTP</sequence>
<dbReference type="RefSeq" id="WP_194198785.1">
    <property type="nucleotide sequence ID" value="NZ_CP045226.1"/>
</dbReference>
<dbReference type="KEGG" id="nsh:GXM_03349"/>